<evidence type="ECO:0000313" key="2">
    <source>
        <dbReference type="Proteomes" id="UP000011201"/>
    </source>
</evidence>
<evidence type="ECO:0000313" key="1">
    <source>
        <dbReference type="EMBL" id="ELS30853.1"/>
    </source>
</evidence>
<gene>
    <name evidence="1" type="ORF">Pse7429DRAFT_3846</name>
</gene>
<dbReference type="AlphaFoldDB" id="L8MXZ9"/>
<dbReference type="Proteomes" id="UP000011201">
    <property type="component" value="Unassembled WGS sequence"/>
</dbReference>
<accession>L8MXZ9</accession>
<dbReference type="PATRIC" id="fig|927668.3.peg.4561"/>
<comment type="caution">
    <text evidence="1">The sequence shown here is derived from an EMBL/GenBank/DDBJ whole genome shotgun (WGS) entry which is preliminary data.</text>
</comment>
<protein>
    <submittedName>
        <fullName evidence="1">Uncharacterized protein</fullName>
    </submittedName>
</protein>
<organism evidence="1 2">
    <name type="scientific">Pseudanabaena biceps PCC 7429</name>
    <dbReference type="NCBI Taxonomy" id="927668"/>
    <lineage>
        <taxon>Bacteria</taxon>
        <taxon>Bacillati</taxon>
        <taxon>Cyanobacteriota</taxon>
        <taxon>Cyanophyceae</taxon>
        <taxon>Pseudanabaenales</taxon>
        <taxon>Pseudanabaenaceae</taxon>
        <taxon>Pseudanabaena</taxon>
    </lineage>
</organism>
<name>L8MXZ9_9CYAN</name>
<sequence>MKHNNFLKYNDMSDKWKKLVRINQLISQKINYSYKGLAI</sequence>
<proteinExistence type="predicted"/>
<keyword evidence="2" id="KW-1185">Reference proteome</keyword>
<reference evidence="1 2" key="1">
    <citation type="journal article" date="2013" name="Proc. Natl. Acad. Sci. U.S.A.">
        <title>Improving the coverage of the cyanobacterial phylum using diversity-driven genome sequencing.</title>
        <authorList>
            <person name="Shih P.M."/>
            <person name="Wu D."/>
            <person name="Latifi A."/>
            <person name="Axen S.D."/>
            <person name="Fewer D.P."/>
            <person name="Talla E."/>
            <person name="Calteau A."/>
            <person name="Cai F."/>
            <person name="Tandeau de Marsac N."/>
            <person name="Rippka R."/>
            <person name="Herdman M."/>
            <person name="Sivonen K."/>
            <person name="Coursin T."/>
            <person name="Laurent T."/>
            <person name="Goodwin L."/>
            <person name="Nolan M."/>
            <person name="Davenport K.W."/>
            <person name="Han C.S."/>
            <person name="Rubin E.M."/>
            <person name="Eisen J.A."/>
            <person name="Woyke T."/>
            <person name="Gugger M."/>
            <person name="Kerfeld C.A."/>
        </authorList>
    </citation>
    <scope>NUCLEOTIDE SEQUENCE [LARGE SCALE GENOMIC DNA]</scope>
    <source>
        <strain evidence="1 2">PCC 7429</strain>
    </source>
</reference>
<dbReference type="EMBL" id="ALWB01000241">
    <property type="protein sequence ID" value="ELS30853.1"/>
    <property type="molecule type" value="Genomic_DNA"/>
</dbReference>